<evidence type="ECO:0000256" key="2">
    <source>
        <dbReference type="ARBA" id="ARBA00022692"/>
    </source>
</evidence>
<dbReference type="AlphaFoldDB" id="A0A8S0PJL6"/>
<evidence type="ECO:0000256" key="7">
    <source>
        <dbReference type="SAM" id="Phobius"/>
    </source>
</evidence>
<dbReference type="PANTHER" id="PTHR24093">
    <property type="entry name" value="CATION TRANSPORTING ATPASE"/>
    <property type="match status" value="1"/>
</dbReference>
<gene>
    <name evidence="9" type="ORF">OLEA9_A064114</name>
</gene>
<feature type="transmembrane region" description="Helical" evidence="7">
    <location>
        <begin position="606"/>
        <end position="624"/>
    </location>
</feature>
<keyword evidence="3" id="KW-0460">Magnesium</keyword>
<feature type="region of interest" description="Disordered" evidence="6">
    <location>
        <begin position="1"/>
        <end position="22"/>
    </location>
</feature>
<evidence type="ECO:0000256" key="4">
    <source>
        <dbReference type="ARBA" id="ARBA00022989"/>
    </source>
</evidence>
<keyword evidence="4 7" id="KW-1133">Transmembrane helix</keyword>
<dbReference type="Pfam" id="PF00122">
    <property type="entry name" value="E1-E2_ATPase"/>
    <property type="match status" value="1"/>
</dbReference>
<dbReference type="Gramene" id="OE9A064114T1">
    <property type="protein sequence ID" value="OE9A064114C1"/>
    <property type="gene ID" value="OE9A064114"/>
</dbReference>
<comment type="subcellular location">
    <subcellularLocation>
        <location evidence="1">Membrane</location>
    </subcellularLocation>
</comment>
<dbReference type="PANTHER" id="PTHR24093:SF454">
    <property type="entry name" value="CATION-TRANSPORTING P-TYPE ATPASE C-TERMINAL DOMAIN-CONTAINING PROTEIN"/>
    <property type="match status" value="1"/>
</dbReference>
<feature type="transmembrane region" description="Helical" evidence="7">
    <location>
        <begin position="689"/>
        <end position="707"/>
    </location>
</feature>
<feature type="compositionally biased region" description="Polar residues" evidence="6">
    <location>
        <begin position="1"/>
        <end position="11"/>
    </location>
</feature>
<feature type="transmembrane region" description="Helical" evidence="7">
    <location>
        <begin position="554"/>
        <end position="585"/>
    </location>
</feature>
<evidence type="ECO:0000313" key="10">
    <source>
        <dbReference type="Proteomes" id="UP000594638"/>
    </source>
</evidence>
<dbReference type="InterPro" id="IPR023214">
    <property type="entry name" value="HAD_sf"/>
</dbReference>
<keyword evidence="5 7" id="KW-0472">Membrane</keyword>
<dbReference type="SUPFAM" id="SSF81665">
    <property type="entry name" value="Calcium ATPase, transmembrane domain M"/>
    <property type="match status" value="1"/>
</dbReference>
<evidence type="ECO:0000256" key="3">
    <source>
        <dbReference type="ARBA" id="ARBA00022842"/>
    </source>
</evidence>
<dbReference type="OrthoDB" id="1422951at2759"/>
<dbReference type="SUPFAM" id="SSF81653">
    <property type="entry name" value="Calcium ATPase, transduction domain A"/>
    <property type="match status" value="1"/>
</dbReference>
<dbReference type="Gene3D" id="1.20.1110.10">
    <property type="entry name" value="Calcium-transporting ATPase, transmembrane domain"/>
    <property type="match status" value="2"/>
</dbReference>
<dbReference type="InterPro" id="IPR008250">
    <property type="entry name" value="ATPase_P-typ_transduc_dom_A_sf"/>
</dbReference>
<evidence type="ECO:0000256" key="6">
    <source>
        <dbReference type="SAM" id="MobiDB-lite"/>
    </source>
</evidence>
<sequence>MASPQRNNETSIPAPPDSITHRPVMASSQQNLNPTIQISLSSQENCHERDKVRHIIRERNVSSLREYGGAPMVAVAFNSNIETGLQTGTALTAGLKQVDPPTFTSFVLEELNSATLLPLFVSAVICFTAGIVLEKPDYGWPEGVDILVNILILVFLPSIQKYCTAIKDVKKMKLQKVTVIRDGEHQALAVLGVLEGDLVVLKNGDVIPGDGLLVFGNELEVDNKLDSRIDCENNPFLFSGSKVVTGEGRMIVVSIGSNTSLGEMMLLMNRNPCEEPLFQAHMKALSRTMDYIVMFIYIVLALMLFFQLLYTRNRHKDDQKSVQPPNLNNKVSAEFAETLFKKILLRSRAALICWNRNLKKKYQIHHKNLYACGTMGLTEIIVIYVSNELPVSQYPLEAAKDLKNKGVSIVLVSREDENSVRAIAGKMGIPPTSRDLVVNGEEFDRGDIKRNSLISIRIMYKSQPKHTFLLVKALRENGHVVAYLGGLATLDTPALKVANVGIIEEHFSCGLAGESSDFTVQGKGSLLPLLTSGRFVYSNVCSFTETHHTTSICILFLAVILESFHLIWLIAVIHILGFSMILMELPKKRTISLEVKVMCPNIARKVLCQLLLLLILGFIPKPILGSNGDIQEVMTLNVFTMFQVFYMFQIMELSDIEVFKVAVRHYSFLGTFGVTLVVHGVIINCTENLSFVNWTVCFLLVLLLWVLDSTLKFVAKTLNGIYEHKILLLPAVGRRTFM</sequence>
<dbReference type="EMBL" id="CACTIH010000066">
    <property type="protein sequence ID" value="CAA2947098.1"/>
    <property type="molecule type" value="Genomic_DNA"/>
</dbReference>
<dbReference type="Gene3D" id="3.40.50.1000">
    <property type="entry name" value="HAD superfamily/HAD-like"/>
    <property type="match status" value="1"/>
</dbReference>
<dbReference type="GO" id="GO:0005886">
    <property type="term" value="C:plasma membrane"/>
    <property type="evidence" value="ECO:0007669"/>
    <property type="project" value="TreeGrafter"/>
</dbReference>
<evidence type="ECO:0000313" key="9">
    <source>
        <dbReference type="EMBL" id="CAA2947098.1"/>
    </source>
</evidence>
<evidence type="ECO:0000259" key="8">
    <source>
        <dbReference type="Pfam" id="PF00122"/>
    </source>
</evidence>
<comment type="caution">
    <text evidence="9">The sequence shown here is derived from an EMBL/GenBank/DDBJ whole genome shotgun (WGS) entry which is preliminary data.</text>
</comment>
<protein>
    <submittedName>
        <fullName evidence="9">Calcium-transporting ATPase 12, plasma membrane-type-like</fullName>
    </submittedName>
</protein>
<evidence type="ECO:0000256" key="1">
    <source>
        <dbReference type="ARBA" id="ARBA00004370"/>
    </source>
</evidence>
<dbReference type="Proteomes" id="UP000594638">
    <property type="component" value="Unassembled WGS sequence"/>
</dbReference>
<feature type="domain" description="P-type ATPase A" evidence="8">
    <location>
        <begin position="173"/>
        <end position="268"/>
    </location>
</feature>
<name>A0A8S0PJL6_OLEEU</name>
<dbReference type="InterPro" id="IPR059000">
    <property type="entry name" value="ATPase_P-type_domA"/>
</dbReference>
<keyword evidence="2 7" id="KW-0812">Transmembrane</keyword>
<feature type="transmembrane region" description="Helical" evidence="7">
    <location>
        <begin position="291"/>
        <end position="310"/>
    </location>
</feature>
<dbReference type="InterPro" id="IPR036412">
    <property type="entry name" value="HAD-like_sf"/>
</dbReference>
<feature type="transmembrane region" description="Helical" evidence="7">
    <location>
        <begin position="666"/>
        <end position="683"/>
    </location>
</feature>
<keyword evidence="10" id="KW-1185">Reference proteome</keyword>
<dbReference type="SUPFAM" id="SSF56784">
    <property type="entry name" value="HAD-like"/>
    <property type="match status" value="1"/>
</dbReference>
<accession>A0A8S0PJL6</accession>
<reference evidence="9 10" key="1">
    <citation type="submission" date="2019-12" db="EMBL/GenBank/DDBJ databases">
        <authorList>
            <person name="Alioto T."/>
            <person name="Alioto T."/>
            <person name="Gomez Garrido J."/>
        </authorList>
    </citation>
    <scope>NUCLEOTIDE SEQUENCE [LARGE SCALE GENOMIC DNA]</scope>
</reference>
<evidence type="ECO:0000256" key="5">
    <source>
        <dbReference type="ARBA" id="ARBA00023136"/>
    </source>
</evidence>
<feature type="transmembrane region" description="Helical" evidence="7">
    <location>
        <begin position="146"/>
        <end position="163"/>
    </location>
</feature>
<organism evidence="9 10">
    <name type="scientific">Olea europaea subsp. europaea</name>
    <dbReference type="NCBI Taxonomy" id="158383"/>
    <lineage>
        <taxon>Eukaryota</taxon>
        <taxon>Viridiplantae</taxon>
        <taxon>Streptophyta</taxon>
        <taxon>Embryophyta</taxon>
        <taxon>Tracheophyta</taxon>
        <taxon>Spermatophyta</taxon>
        <taxon>Magnoliopsida</taxon>
        <taxon>eudicotyledons</taxon>
        <taxon>Gunneridae</taxon>
        <taxon>Pentapetalae</taxon>
        <taxon>asterids</taxon>
        <taxon>lamiids</taxon>
        <taxon>Lamiales</taxon>
        <taxon>Oleaceae</taxon>
        <taxon>Oleeae</taxon>
        <taxon>Olea</taxon>
    </lineage>
</organism>
<dbReference type="GO" id="GO:0005388">
    <property type="term" value="F:P-type calcium transporter activity"/>
    <property type="evidence" value="ECO:0007669"/>
    <property type="project" value="TreeGrafter"/>
</dbReference>
<proteinExistence type="predicted"/>
<dbReference type="Gene3D" id="2.70.150.10">
    <property type="entry name" value="Calcium-transporting ATPase, cytoplasmic transduction domain A"/>
    <property type="match status" value="1"/>
</dbReference>
<feature type="transmembrane region" description="Helical" evidence="7">
    <location>
        <begin position="116"/>
        <end position="134"/>
    </location>
</feature>
<dbReference type="InterPro" id="IPR023298">
    <property type="entry name" value="ATPase_P-typ_TM_dom_sf"/>
</dbReference>